<sequence>MKSAKPKTVTIPASHRPQVVFYGRRNGLPHPNLVITHQVSLLLNGKFNPVKGVLCCGGCGGFTAPGSRRDKTGNPLKTIPTEVGVTVRQFATVNTSCAACNMHMAYMVSKQEETSMANLFNLHKIATLRFLSTTVTAITIAMIPNMASACACGCGVFNLGLPGLPSTFYKTKLSLQYDYMNQNETQHGSSIVSGNLNPDKQIETNFFNLNIQHMFNHQWGIMAMIPYWNRHFVTDSNGAVGLTDASQGISPQILTSNATVLSDIRIMGMYTGFSSDMSSGITFGLKLPTGPTNAGNYYQGGPIMDRDTQPGTGTNDLLLGGYKVGNESDWGWFTQILWRHALDSYQGYRPGDSVNLAVGAHYDGIESGTHLIPTLQLNYQWRGHDQGGGDAAYGNMNSGYSNLYITPGVQINLSSKWLLNTSVYLPIYRYANGYQQVAHFMANAGVTYQF</sequence>
<organism evidence="1 2">
    <name type="scientific">Acidithiobacillus ferrivorans</name>
    <dbReference type="NCBI Taxonomy" id="160808"/>
    <lineage>
        <taxon>Bacteria</taxon>
        <taxon>Pseudomonadati</taxon>
        <taxon>Pseudomonadota</taxon>
        <taxon>Acidithiobacillia</taxon>
        <taxon>Acidithiobacillales</taxon>
        <taxon>Acidithiobacillaceae</taxon>
        <taxon>Acidithiobacillus</taxon>
    </lineage>
</organism>
<gene>
    <name evidence="1" type="ORF">H2515_11615</name>
</gene>
<reference evidence="1 2" key="1">
    <citation type="submission" date="2020-07" db="EMBL/GenBank/DDBJ databases">
        <title>Complete genome sequence analysis of Acidithiobacillus ferrivorans XJFY6S-08 reveals extreme environmental adaptation to alpine acid mine drainage.</title>
        <authorList>
            <person name="Yan L."/>
            <person name="Ni Y."/>
        </authorList>
    </citation>
    <scope>NUCLEOTIDE SEQUENCE [LARGE SCALE GENOMIC DNA]</scope>
    <source>
        <strain evidence="1 2">XJFY6S-08</strain>
    </source>
</reference>
<proteinExistence type="predicted"/>
<evidence type="ECO:0008006" key="3">
    <source>
        <dbReference type="Google" id="ProtNLM"/>
    </source>
</evidence>
<accession>A0A7T4WCU5</accession>
<protein>
    <recommendedName>
        <fullName evidence="3">Transporter</fullName>
    </recommendedName>
</protein>
<dbReference type="Proteomes" id="UP000595420">
    <property type="component" value="Chromosome"/>
</dbReference>
<dbReference type="AlphaFoldDB" id="A0A7T4WCU5"/>
<dbReference type="EMBL" id="CP059488">
    <property type="protein sequence ID" value="QQD72065.1"/>
    <property type="molecule type" value="Genomic_DNA"/>
</dbReference>
<name>A0A7T4WCU5_9PROT</name>
<evidence type="ECO:0000313" key="2">
    <source>
        <dbReference type="Proteomes" id="UP000595420"/>
    </source>
</evidence>
<evidence type="ECO:0000313" key="1">
    <source>
        <dbReference type="EMBL" id="QQD72065.1"/>
    </source>
</evidence>
<dbReference type="RefSeq" id="WP_198660214.1">
    <property type="nucleotide sequence ID" value="NZ_CP059488.1"/>
</dbReference>